<evidence type="ECO:0000256" key="1">
    <source>
        <dbReference type="SAM" id="MobiDB-lite"/>
    </source>
</evidence>
<evidence type="ECO:0000313" key="3">
    <source>
        <dbReference type="Proteomes" id="UP000054526"/>
    </source>
</evidence>
<proteinExistence type="predicted"/>
<evidence type="ECO:0008006" key="4">
    <source>
        <dbReference type="Google" id="ProtNLM"/>
    </source>
</evidence>
<protein>
    <recommendedName>
        <fullName evidence="4">Transposase</fullName>
    </recommendedName>
</protein>
<dbReference type="RefSeq" id="WP_041060336.1">
    <property type="nucleotide sequence ID" value="NZ_JXAL01000003.1"/>
</dbReference>
<reference evidence="2 3" key="1">
    <citation type="submission" date="2014-12" db="EMBL/GenBank/DDBJ databases">
        <title>Draft genome sequence of Cohnella kolymensis strain B-2846.</title>
        <authorList>
            <person name="Karlyshev A.V."/>
            <person name="Kudryashova E.B."/>
        </authorList>
    </citation>
    <scope>NUCLEOTIDE SEQUENCE [LARGE SCALE GENOMIC DNA]</scope>
    <source>
        <strain evidence="2 3">VKM B-2846</strain>
    </source>
</reference>
<dbReference type="EMBL" id="JXAL01000003">
    <property type="protein sequence ID" value="KIL37009.1"/>
    <property type="molecule type" value="Genomic_DNA"/>
</dbReference>
<accession>A0ABR5A7L2</accession>
<keyword evidence="3" id="KW-1185">Reference proteome</keyword>
<gene>
    <name evidence="2" type="ORF">SD71_04815</name>
</gene>
<evidence type="ECO:0000313" key="2">
    <source>
        <dbReference type="EMBL" id="KIL37009.1"/>
    </source>
</evidence>
<name>A0ABR5A7L2_9BACL</name>
<feature type="region of interest" description="Disordered" evidence="1">
    <location>
        <begin position="38"/>
        <end position="71"/>
    </location>
</feature>
<dbReference type="Proteomes" id="UP000054526">
    <property type="component" value="Unassembled WGS sequence"/>
</dbReference>
<sequence>MEDEALKKILNDLGGLREKQNNLNQGIKNLERLVEKERQNKQNSGIIANTKHVSSKQSSIPENEPDSPEAN</sequence>
<feature type="compositionally biased region" description="Polar residues" evidence="1">
    <location>
        <begin position="41"/>
        <end position="61"/>
    </location>
</feature>
<comment type="caution">
    <text evidence="2">The sequence shown here is derived from an EMBL/GenBank/DDBJ whole genome shotgun (WGS) entry which is preliminary data.</text>
</comment>
<organism evidence="2 3">
    <name type="scientific">Cohnella kolymensis</name>
    <dbReference type="NCBI Taxonomy" id="1590652"/>
    <lineage>
        <taxon>Bacteria</taxon>
        <taxon>Bacillati</taxon>
        <taxon>Bacillota</taxon>
        <taxon>Bacilli</taxon>
        <taxon>Bacillales</taxon>
        <taxon>Paenibacillaceae</taxon>
        <taxon>Cohnella</taxon>
    </lineage>
</organism>